<dbReference type="Pfam" id="PF03737">
    <property type="entry name" value="RraA-like"/>
    <property type="match status" value="1"/>
</dbReference>
<dbReference type="Proteomes" id="UP000006860">
    <property type="component" value="Chromosome"/>
</dbReference>
<dbReference type="CDD" id="cd16841">
    <property type="entry name" value="RraA_family"/>
    <property type="match status" value="1"/>
</dbReference>
<gene>
    <name evidence="6" type="ordered locus">Plabr_1843</name>
</gene>
<feature type="binding site" evidence="5">
    <location>
        <position position="127"/>
    </location>
    <ligand>
        <name>Mg(2+)</name>
        <dbReference type="ChEBI" id="CHEBI:18420"/>
    </ligand>
</feature>
<dbReference type="HOGENOM" id="CLU_090273_0_0_0"/>
<accession>F0SGB1</accession>
<keyword evidence="6" id="KW-0489">Methyltransferase</keyword>
<dbReference type="Gene3D" id="3.50.30.40">
    <property type="entry name" value="Ribonuclease E inhibitor RraA/RraA-like"/>
    <property type="match status" value="1"/>
</dbReference>
<dbReference type="OrthoDB" id="9784786at2"/>
<feature type="binding site" evidence="5">
    <location>
        <position position="126"/>
    </location>
    <ligand>
        <name>substrate</name>
    </ligand>
</feature>
<name>F0SGB1_RUBBR</name>
<comment type="cofactor">
    <cofactor evidence="1">
        <name>a divalent metal cation</name>
        <dbReference type="ChEBI" id="CHEBI:60240"/>
    </cofactor>
</comment>
<dbReference type="eggNOG" id="COG0684">
    <property type="taxonomic scope" value="Bacteria"/>
</dbReference>
<dbReference type="GO" id="GO:0046872">
    <property type="term" value="F:metal ion binding"/>
    <property type="evidence" value="ECO:0007669"/>
    <property type="project" value="UniProtKB-KW"/>
</dbReference>
<dbReference type="EMBL" id="CP002546">
    <property type="protein sequence ID" value="ADY59453.1"/>
    <property type="molecule type" value="Genomic_DNA"/>
</dbReference>
<feature type="binding site" evidence="5">
    <location>
        <begin position="104"/>
        <end position="107"/>
    </location>
    <ligand>
        <name>substrate</name>
    </ligand>
</feature>
<evidence type="ECO:0000256" key="3">
    <source>
        <dbReference type="ARBA" id="ARBA00029596"/>
    </source>
</evidence>
<dbReference type="SUPFAM" id="SSF89562">
    <property type="entry name" value="RraA-like"/>
    <property type="match status" value="1"/>
</dbReference>
<evidence type="ECO:0000313" key="7">
    <source>
        <dbReference type="Proteomes" id="UP000006860"/>
    </source>
</evidence>
<protein>
    <recommendedName>
        <fullName evidence="2">Putative 4-hydroxy-4-methyl-2-oxoglutarate aldolase</fullName>
    </recommendedName>
    <alternativeName>
        <fullName evidence="3">Regulator of ribonuclease activity homolog</fullName>
    </alternativeName>
    <alternativeName>
        <fullName evidence="4">RraA-like protein</fullName>
    </alternativeName>
</protein>
<dbReference type="KEGG" id="pbs:Plabr_1843"/>
<sequence length="238" mass="25361">MLTKALLERLQKYDSPTVCNAIELWDMRPRTAGYMNETIQACFPDLPPMVGIATTATFRSAAAPMQGDAYSSLSKQAEILEQTELPAVVVFQDLDEPTAAATFGEVMCTTYKAFGAAGLITTGTGRDLEQVAALDFPAFTSGAQAAHGYCHMVDLQIPVSVGGVMVRPLELLHGDANGVTTIPESIASEVPDVCDEIIRAEQIVLDYLKGDGITAKGFDEARQACAAEIKALSARLKA</sequence>
<proteinExistence type="predicted"/>
<evidence type="ECO:0000256" key="4">
    <source>
        <dbReference type="ARBA" id="ARBA00030169"/>
    </source>
</evidence>
<keyword evidence="6" id="KW-0808">Transferase</keyword>
<dbReference type="PANTHER" id="PTHR33254">
    <property type="entry name" value="4-HYDROXY-4-METHYL-2-OXOGLUTARATE ALDOLASE 3-RELATED"/>
    <property type="match status" value="1"/>
</dbReference>
<keyword evidence="5" id="KW-0460">Magnesium</keyword>
<dbReference type="STRING" id="756272.Plabr_1843"/>
<dbReference type="AlphaFoldDB" id="F0SGB1"/>
<dbReference type="PANTHER" id="PTHR33254:SF4">
    <property type="entry name" value="4-HYDROXY-4-METHYL-2-OXOGLUTARATE ALDOLASE 3-RELATED"/>
    <property type="match status" value="1"/>
</dbReference>
<reference evidence="7" key="1">
    <citation type="submission" date="2011-02" db="EMBL/GenBank/DDBJ databases">
        <title>The complete genome of Planctomyces brasiliensis DSM 5305.</title>
        <authorList>
            <person name="Lucas S."/>
            <person name="Copeland A."/>
            <person name="Lapidus A."/>
            <person name="Bruce D."/>
            <person name="Goodwin L."/>
            <person name="Pitluck S."/>
            <person name="Kyrpides N."/>
            <person name="Mavromatis K."/>
            <person name="Pagani I."/>
            <person name="Ivanova N."/>
            <person name="Ovchinnikova G."/>
            <person name="Lu M."/>
            <person name="Detter J.C."/>
            <person name="Han C."/>
            <person name="Land M."/>
            <person name="Hauser L."/>
            <person name="Markowitz V."/>
            <person name="Cheng J.-F."/>
            <person name="Hugenholtz P."/>
            <person name="Woyke T."/>
            <person name="Wu D."/>
            <person name="Tindall B."/>
            <person name="Pomrenke H.G."/>
            <person name="Brambilla E."/>
            <person name="Klenk H.-P."/>
            <person name="Eisen J.A."/>
        </authorList>
    </citation>
    <scope>NUCLEOTIDE SEQUENCE [LARGE SCALE GENOMIC DNA]</scope>
    <source>
        <strain evidence="7">ATCC 49424 / DSM 5305 / JCM 21570 / NBRC 103401 / IFAM 1448</strain>
    </source>
</reference>
<dbReference type="RefSeq" id="WP_013628180.1">
    <property type="nucleotide sequence ID" value="NC_015174.1"/>
</dbReference>
<evidence type="ECO:0000256" key="1">
    <source>
        <dbReference type="ARBA" id="ARBA00001968"/>
    </source>
</evidence>
<dbReference type="InterPro" id="IPR036704">
    <property type="entry name" value="RraA/RraA-like_sf"/>
</dbReference>
<comment type="cofactor">
    <cofactor evidence="5">
        <name>Mg(2+)</name>
        <dbReference type="ChEBI" id="CHEBI:18420"/>
    </cofactor>
</comment>
<organism evidence="6 7">
    <name type="scientific">Rubinisphaera brasiliensis (strain ATCC 49424 / DSM 5305 / JCM 21570 / IAM 15109 / NBRC 103401 / IFAM 1448)</name>
    <name type="common">Planctomyces brasiliensis</name>
    <dbReference type="NCBI Taxonomy" id="756272"/>
    <lineage>
        <taxon>Bacteria</taxon>
        <taxon>Pseudomonadati</taxon>
        <taxon>Planctomycetota</taxon>
        <taxon>Planctomycetia</taxon>
        <taxon>Planctomycetales</taxon>
        <taxon>Planctomycetaceae</taxon>
        <taxon>Rubinisphaera</taxon>
    </lineage>
</organism>
<dbReference type="GO" id="GO:0047443">
    <property type="term" value="F:4-hydroxy-4-methyl-2-oxoglutarate aldolase activity"/>
    <property type="evidence" value="ECO:0007669"/>
    <property type="project" value="TreeGrafter"/>
</dbReference>
<dbReference type="GO" id="GO:0008168">
    <property type="term" value="F:methyltransferase activity"/>
    <property type="evidence" value="ECO:0007669"/>
    <property type="project" value="UniProtKB-KW"/>
</dbReference>
<evidence type="ECO:0000256" key="5">
    <source>
        <dbReference type="PIRSR" id="PIRSR605493-1"/>
    </source>
</evidence>
<dbReference type="GO" id="GO:0008948">
    <property type="term" value="F:oxaloacetate decarboxylase activity"/>
    <property type="evidence" value="ECO:0007669"/>
    <property type="project" value="TreeGrafter"/>
</dbReference>
<keyword evidence="5" id="KW-0479">Metal-binding</keyword>
<dbReference type="GO" id="GO:0032259">
    <property type="term" value="P:methylation"/>
    <property type="evidence" value="ECO:0007669"/>
    <property type="project" value="UniProtKB-KW"/>
</dbReference>
<evidence type="ECO:0000313" key="6">
    <source>
        <dbReference type="EMBL" id="ADY59453.1"/>
    </source>
</evidence>
<dbReference type="InterPro" id="IPR005493">
    <property type="entry name" value="RraA/RraA-like"/>
</dbReference>
<keyword evidence="7" id="KW-1185">Reference proteome</keyword>
<evidence type="ECO:0000256" key="2">
    <source>
        <dbReference type="ARBA" id="ARBA00016549"/>
    </source>
</evidence>